<dbReference type="GeneID" id="63780862"/>
<comment type="caution">
    <text evidence="2">The sequence shown here is derived from an EMBL/GenBank/DDBJ whole genome shotgun (WGS) entry which is preliminary data.</text>
</comment>
<dbReference type="AlphaFoldDB" id="A0A1Y2D6C1"/>
<dbReference type="InterPro" id="IPR036117">
    <property type="entry name" value="DhaL_dom_sf"/>
</dbReference>
<dbReference type="RefSeq" id="XP_040709365.1">
    <property type="nucleotide sequence ID" value="XM_040864650.1"/>
</dbReference>
<dbReference type="EMBL" id="MCFJ01000031">
    <property type="protein sequence ID" value="ORY54841.1"/>
    <property type="molecule type" value="Genomic_DNA"/>
</dbReference>
<proteinExistence type="predicted"/>
<dbReference type="Pfam" id="PF02734">
    <property type="entry name" value="Dak2"/>
    <property type="match status" value="1"/>
</dbReference>
<dbReference type="OrthoDB" id="1724672at2759"/>
<evidence type="ECO:0000313" key="3">
    <source>
        <dbReference type="Proteomes" id="UP000193689"/>
    </source>
</evidence>
<dbReference type="InterPro" id="IPR004007">
    <property type="entry name" value="DhaL_dom"/>
</dbReference>
<dbReference type="Gene3D" id="1.25.40.340">
    <property type="match status" value="1"/>
</dbReference>
<sequence>MDVLLPFTEALAKTSEIQAAVKAAQEKAEAIPCLEVKFCSATYVAGAQAQELPDPSAWALYEMLSGMFKGIQEFKGRHTPKDEK</sequence>
<dbReference type="STRING" id="1141098.A0A1Y2D6C1"/>
<feature type="domain" description="DhaL" evidence="1">
    <location>
        <begin position="1"/>
        <end position="68"/>
    </location>
</feature>
<dbReference type="InParanoid" id="A0A1Y2D6C1"/>
<evidence type="ECO:0000313" key="2">
    <source>
        <dbReference type="EMBL" id="ORY54841.1"/>
    </source>
</evidence>
<dbReference type="SUPFAM" id="SSF101473">
    <property type="entry name" value="DhaL-like"/>
    <property type="match status" value="1"/>
</dbReference>
<evidence type="ECO:0000259" key="1">
    <source>
        <dbReference type="Pfam" id="PF02734"/>
    </source>
</evidence>
<protein>
    <recommendedName>
        <fullName evidence="1">DhaL domain-containing protein</fullName>
    </recommendedName>
</protein>
<gene>
    <name evidence="2" type="ORF">BCR38DRAFT_491372</name>
</gene>
<dbReference type="GO" id="GO:0006071">
    <property type="term" value="P:glycerol metabolic process"/>
    <property type="evidence" value="ECO:0007669"/>
    <property type="project" value="InterPro"/>
</dbReference>
<reference evidence="2 3" key="1">
    <citation type="submission" date="2016-07" db="EMBL/GenBank/DDBJ databases">
        <title>Pervasive Adenine N6-methylation of Active Genes in Fungi.</title>
        <authorList>
            <consortium name="DOE Joint Genome Institute"/>
            <person name="Mondo S.J."/>
            <person name="Dannebaum R.O."/>
            <person name="Kuo R.C."/>
            <person name="Labutti K."/>
            <person name="Haridas S."/>
            <person name="Kuo A."/>
            <person name="Salamov A."/>
            <person name="Ahrendt S.R."/>
            <person name="Lipzen A."/>
            <person name="Sullivan W."/>
            <person name="Andreopoulos W.B."/>
            <person name="Clum A."/>
            <person name="Lindquist E."/>
            <person name="Daum C."/>
            <person name="Ramamoorthy G.K."/>
            <person name="Gryganskyi A."/>
            <person name="Culley D."/>
            <person name="Magnuson J.K."/>
            <person name="James T.Y."/>
            <person name="O'Malley M.A."/>
            <person name="Stajich J.E."/>
            <person name="Spatafora J.W."/>
            <person name="Visel A."/>
            <person name="Grigoriev I.V."/>
        </authorList>
    </citation>
    <scope>NUCLEOTIDE SEQUENCE [LARGE SCALE GENOMIC DNA]</scope>
    <source>
        <strain evidence="2 3">CBS 129021</strain>
    </source>
</reference>
<dbReference type="Proteomes" id="UP000193689">
    <property type="component" value="Unassembled WGS sequence"/>
</dbReference>
<accession>A0A1Y2D6C1</accession>
<name>A0A1Y2D6C1_9PEZI</name>
<dbReference type="GO" id="GO:0004371">
    <property type="term" value="F:glycerone kinase activity"/>
    <property type="evidence" value="ECO:0007669"/>
    <property type="project" value="InterPro"/>
</dbReference>
<keyword evidence="3" id="KW-1185">Reference proteome</keyword>
<organism evidence="2 3">
    <name type="scientific">Pseudomassariella vexata</name>
    <dbReference type="NCBI Taxonomy" id="1141098"/>
    <lineage>
        <taxon>Eukaryota</taxon>
        <taxon>Fungi</taxon>
        <taxon>Dikarya</taxon>
        <taxon>Ascomycota</taxon>
        <taxon>Pezizomycotina</taxon>
        <taxon>Sordariomycetes</taxon>
        <taxon>Xylariomycetidae</taxon>
        <taxon>Amphisphaeriales</taxon>
        <taxon>Pseudomassariaceae</taxon>
        <taxon>Pseudomassariella</taxon>
    </lineage>
</organism>